<dbReference type="KEGG" id="sutt:SUTMEG_08930"/>
<feature type="domain" description="Transposase IS200-like" evidence="1">
    <location>
        <begin position="12"/>
        <end position="129"/>
    </location>
</feature>
<name>A0A2Z6I9I2_9BURK</name>
<organism evidence="2 3">
    <name type="scientific">Sutterella megalosphaeroides</name>
    <dbReference type="NCBI Taxonomy" id="2494234"/>
    <lineage>
        <taxon>Bacteria</taxon>
        <taxon>Pseudomonadati</taxon>
        <taxon>Pseudomonadota</taxon>
        <taxon>Betaproteobacteria</taxon>
        <taxon>Burkholderiales</taxon>
        <taxon>Sutterellaceae</taxon>
        <taxon>Sutterella</taxon>
    </lineage>
</organism>
<evidence type="ECO:0000313" key="3">
    <source>
        <dbReference type="Proteomes" id="UP000271003"/>
    </source>
</evidence>
<reference evidence="2 3" key="1">
    <citation type="journal article" date="2018" name="Int. J. Syst. Evol. Microbiol.">
        <title>Mesosutterella multiformis gen. nov., sp. nov., a member of the family Sutterellaceae and Sutterella megalosphaeroides sp. nov., isolated from human faeces.</title>
        <authorList>
            <person name="Sakamoto M."/>
            <person name="Ikeyama N."/>
            <person name="Kunihiro T."/>
            <person name="Iino T."/>
            <person name="Yuki M."/>
            <person name="Ohkuma M."/>
        </authorList>
    </citation>
    <scope>NUCLEOTIDE SEQUENCE [LARGE SCALE GENOMIC DNA]</scope>
    <source>
        <strain evidence="2 3">6FBBBH3</strain>
    </source>
</reference>
<dbReference type="GO" id="GO:0006313">
    <property type="term" value="P:DNA transposition"/>
    <property type="evidence" value="ECO:0007669"/>
    <property type="project" value="InterPro"/>
</dbReference>
<dbReference type="Proteomes" id="UP000271003">
    <property type="component" value="Chromosome"/>
</dbReference>
<evidence type="ECO:0000313" key="2">
    <source>
        <dbReference type="EMBL" id="BBF23002.1"/>
    </source>
</evidence>
<dbReference type="OrthoDB" id="9798161at2"/>
<dbReference type="InterPro" id="IPR002686">
    <property type="entry name" value="Transposase_17"/>
</dbReference>
<accession>A0A2Z6I9I2</accession>
<evidence type="ECO:0000259" key="1">
    <source>
        <dbReference type="SMART" id="SM01321"/>
    </source>
</evidence>
<dbReference type="SMART" id="SM01321">
    <property type="entry name" value="Y1_Tnp"/>
    <property type="match status" value="1"/>
</dbReference>
<dbReference type="Gene3D" id="3.30.70.1290">
    <property type="entry name" value="Transposase IS200-like"/>
    <property type="match status" value="1"/>
</dbReference>
<dbReference type="PANTHER" id="PTHR33360:SF2">
    <property type="entry name" value="TRANSPOSASE FOR INSERTION SEQUENCE ELEMENT IS200"/>
    <property type="match status" value="1"/>
</dbReference>
<dbReference type="InterPro" id="IPR036515">
    <property type="entry name" value="Transposase_17_sf"/>
</dbReference>
<protein>
    <submittedName>
        <fullName evidence="2">IS200/IS605 family transposase</fullName>
    </submittedName>
</protein>
<dbReference type="RefSeq" id="WP_120176654.1">
    <property type="nucleotide sequence ID" value="NZ_AP018786.1"/>
</dbReference>
<dbReference type="SUPFAM" id="SSF143422">
    <property type="entry name" value="Transposase IS200-like"/>
    <property type="match status" value="1"/>
</dbReference>
<proteinExistence type="predicted"/>
<dbReference type="Pfam" id="PF01797">
    <property type="entry name" value="Y1_Tnp"/>
    <property type="match status" value="1"/>
</dbReference>
<dbReference type="GO" id="GO:0003677">
    <property type="term" value="F:DNA binding"/>
    <property type="evidence" value="ECO:0007669"/>
    <property type="project" value="InterPro"/>
</dbReference>
<dbReference type="NCBIfam" id="NF033573">
    <property type="entry name" value="transpos_IS200"/>
    <property type="match status" value="1"/>
</dbReference>
<dbReference type="PANTHER" id="PTHR33360">
    <property type="entry name" value="TRANSPOSASE FOR INSERTION SEQUENCE ELEMENT IS200"/>
    <property type="match status" value="1"/>
</dbReference>
<dbReference type="EMBL" id="AP018786">
    <property type="protein sequence ID" value="BBF23002.1"/>
    <property type="molecule type" value="Genomic_DNA"/>
</dbReference>
<sequence>MPFEYEHKKGIVFKNQFHVIFCPKYRRPVLVDGVDVRLKEIFLQKAAELEVKIVSMEVMPDHVHLFLSFDPRLGIHQVVKALKAVSSRLLREEFPWLRSRIPCLWTRSYFTCTVGHLGEEAVKHYIEQQKGV</sequence>
<keyword evidence="3" id="KW-1185">Reference proteome</keyword>
<dbReference type="GO" id="GO:0004803">
    <property type="term" value="F:transposase activity"/>
    <property type="evidence" value="ECO:0007669"/>
    <property type="project" value="InterPro"/>
</dbReference>
<dbReference type="AlphaFoldDB" id="A0A2Z6I9I2"/>
<gene>
    <name evidence="2" type="ORF">SUTMEG_08930</name>
</gene>